<dbReference type="GO" id="GO:0044695">
    <property type="term" value="C:Dsc E3 ubiquitin ligase complex"/>
    <property type="evidence" value="ECO:0007669"/>
    <property type="project" value="InterPro"/>
</dbReference>
<dbReference type="InterPro" id="IPR019413">
    <property type="entry name" value="Dsc3_ub-like_dom"/>
</dbReference>
<dbReference type="Pfam" id="PF13373">
    <property type="entry name" value="Dsc3_C"/>
    <property type="match status" value="1"/>
</dbReference>
<feature type="transmembrane region" description="Helical" evidence="2">
    <location>
        <begin position="259"/>
        <end position="277"/>
    </location>
</feature>
<evidence type="ECO:0000256" key="1">
    <source>
        <dbReference type="SAM" id="MobiDB-lite"/>
    </source>
</evidence>
<keyword evidence="6" id="KW-1185">Reference proteome</keyword>
<evidence type="ECO:0000313" key="6">
    <source>
        <dbReference type="Proteomes" id="UP000774326"/>
    </source>
</evidence>
<feature type="region of interest" description="Disordered" evidence="1">
    <location>
        <begin position="162"/>
        <end position="182"/>
    </location>
</feature>
<dbReference type="OrthoDB" id="2556122at2759"/>
<evidence type="ECO:0000256" key="2">
    <source>
        <dbReference type="SAM" id="Phobius"/>
    </source>
</evidence>
<dbReference type="InterPro" id="IPR025390">
    <property type="entry name" value="Dsc3_C"/>
</dbReference>
<feature type="domain" description="DSC E3 ubiquitin ligase complex subunit 3 C-terminal" evidence="4">
    <location>
        <begin position="134"/>
        <end position="275"/>
    </location>
</feature>
<comment type="caution">
    <text evidence="5">The sequence shown here is derived from an EMBL/GenBank/DDBJ whole genome shotgun (WGS) entry which is preliminary data.</text>
</comment>
<organism evidence="5 6">
    <name type="scientific">Wickerhamomyces pijperi</name>
    <name type="common">Yeast</name>
    <name type="synonym">Pichia pijperi</name>
    <dbReference type="NCBI Taxonomy" id="599730"/>
    <lineage>
        <taxon>Eukaryota</taxon>
        <taxon>Fungi</taxon>
        <taxon>Dikarya</taxon>
        <taxon>Ascomycota</taxon>
        <taxon>Saccharomycotina</taxon>
        <taxon>Saccharomycetes</taxon>
        <taxon>Phaffomycetales</taxon>
        <taxon>Wickerhamomycetaceae</taxon>
        <taxon>Wickerhamomyces</taxon>
    </lineage>
</organism>
<dbReference type="Proteomes" id="UP000774326">
    <property type="component" value="Unassembled WGS sequence"/>
</dbReference>
<feature type="domain" description="DSC E3 ubiquitin ligase complex subunit 3 ubiquitin-like" evidence="3">
    <location>
        <begin position="17"/>
        <end position="107"/>
    </location>
</feature>
<dbReference type="InterPro" id="IPR045226">
    <property type="entry name" value="Dsc3"/>
</dbReference>
<keyword evidence="2" id="KW-0472">Membrane</keyword>
<dbReference type="PANTHER" id="PTHR28049">
    <property type="entry name" value="TRANSMEMBRANE PROTEIN YOR223W"/>
    <property type="match status" value="1"/>
</dbReference>
<protein>
    <recommendedName>
        <fullName evidence="7">DSC E3 ubiquitin ligase complex subunit 3 C-terminal domain-containing protein</fullName>
    </recommendedName>
</protein>
<reference evidence="5" key="1">
    <citation type="journal article" date="2021" name="Open Biol.">
        <title>Shared evolutionary footprints suggest mitochondrial oxidative damage underlies multiple complex I losses in fungi.</title>
        <authorList>
            <person name="Schikora-Tamarit M.A."/>
            <person name="Marcet-Houben M."/>
            <person name="Nosek J."/>
            <person name="Gabaldon T."/>
        </authorList>
    </citation>
    <scope>NUCLEOTIDE SEQUENCE</scope>
    <source>
        <strain evidence="5">CBS2887</strain>
    </source>
</reference>
<dbReference type="GO" id="GO:0005783">
    <property type="term" value="C:endoplasmic reticulum"/>
    <property type="evidence" value="ECO:0007669"/>
    <property type="project" value="TreeGrafter"/>
</dbReference>
<reference evidence="5" key="2">
    <citation type="submission" date="2021-01" db="EMBL/GenBank/DDBJ databases">
        <authorList>
            <person name="Schikora-Tamarit M.A."/>
        </authorList>
    </citation>
    <scope>NUCLEOTIDE SEQUENCE</scope>
    <source>
        <strain evidence="5">CBS2887</strain>
    </source>
</reference>
<dbReference type="PANTHER" id="PTHR28049:SF1">
    <property type="entry name" value="DSC E3 UBIQUITIN LIGASE COMPLEX SUBUNIT 3"/>
    <property type="match status" value="1"/>
</dbReference>
<evidence type="ECO:0000259" key="4">
    <source>
        <dbReference type="Pfam" id="PF13373"/>
    </source>
</evidence>
<keyword evidence="2" id="KW-0812">Transmembrane</keyword>
<evidence type="ECO:0000313" key="5">
    <source>
        <dbReference type="EMBL" id="KAH3677166.1"/>
    </source>
</evidence>
<evidence type="ECO:0000259" key="3">
    <source>
        <dbReference type="Pfam" id="PF10302"/>
    </source>
</evidence>
<dbReference type="EMBL" id="JAEUBG010005189">
    <property type="protein sequence ID" value="KAH3677166.1"/>
    <property type="molecule type" value="Genomic_DNA"/>
</dbReference>
<sequence length="278" mass="31788">MSLPFHNSSIDSERVSVLIRFSNNLYTDLQLPVIKLVDLNISWLRQSVREQNPDLAHRRIRFIHSGRVLNEHTNFITEYHNFVKFNQSSSNEAEQGRFIIHCLIGDIISAEELQQENELDTRNTNQSTTEAPVGFDRLASAGFSPDDITNLRQQFRQIYGDLPINNDSQTNNQDDDDDIDNEQRRNDIRQLEERWIDSTVNEMDEFNQMTQGAGAGGFTTFSNNGNEDLLIGILIGCLFGVLSLFLLKEDGLVNKRQKMAIFAGVIVNFSFGLVRQWS</sequence>
<name>A0A9P8TG54_WICPI</name>
<accession>A0A9P8TG54</accession>
<feature type="transmembrane region" description="Helical" evidence="2">
    <location>
        <begin position="229"/>
        <end position="247"/>
    </location>
</feature>
<gene>
    <name evidence="5" type="ORF">WICPIJ_009035</name>
</gene>
<keyword evidence="2" id="KW-1133">Transmembrane helix</keyword>
<dbReference type="Pfam" id="PF10302">
    <property type="entry name" value="Dsc3_N"/>
    <property type="match status" value="1"/>
</dbReference>
<dbReference type="AlphaFoldDB" id="A0A9P8TG54"/>
<proteinExistence type="predicted"/>
<evidence type="ECO:0008006" key="7">
    <source>
        <dbReference type="Google" id="ProtNLM"/>
    </source>
</evidence>